<keyword evidence="1" id="KW-0472">Membrane</keyword>
<evidence type="ECO:0000313" key="2">
    <source>
        <dbReference type="EMBL" id="TFD94707.1"/>
    </source>
</evidence>
<dbReference type="RefSeq" id="WP_134437097.1">
    <property type="nucleotide sequence ID" value="NZ_SOML01000010.1"/>
</dbReference>
<evidence type="ECO:0000313" key="3">
    <source>
        <dbReference type="Proteomes" id="UP000297861"/>
    </source>
</evidence>
<organism evidence="2 3">
    <name type="scientific">Dysgonomonas capnocytophagoides</name>
    <dbReference type="NCBI Taxonomy" id="45254"/>
    <lineage>
        <taxon>Bacteria</taxon>
        <taxon>Pseudomonadati</taxon>
        <taxon>Bacteroidota</taxon>
        <taxon>Bacteroidia</taxon>
        <taxon>Bacteroidales</taxon>
        <taxon>Dysgonomonadaceae</taxon>
        <taxon>Dysgonomonas</taxon>
    </lineage>
</organism>
<comment type="caution">
    <text evidence="2">The sequence shown here is derived from an EMBL/GenBank/DDBJ whole genome shotgun (WGS) entry which is preliminary data.</text>
</comment>
<dbReference type="OrthoDB" id="9930472at2"/>
<dbReference type="STRING" id="1121485.GCA_000426485_01706"/>
<accession>A0A4Y8KXC4</accession>
<reference evidence="2 3" key="1">
    <citation type="submission" date="2019-03" db="EMBL/GenBank/DDBJ databases">
        <title>San Antonio Military Medical Center submission to MRSN (WRAIR), pending publication.</title>
        <authorList>
            <person name="Blyth D.M."/>
            <person name="Mccarthy S.L."/>
            <person name="Schall S.E."/>
            <person name="Stam J.A."/>
            <person name="Ong A.C."/>
            <person name="Mcgann P.T."/>
        </authorList>
    </citation>
    <scope>NUCLEOTIDE SEQUENCE [LARGE SCALE GENOMIC DNA]</scope>
    <source>
        <strain evidence="2 3">MRSN571793</strain>
    </source>
</reference>
<proteinExistence type="predicted"/>
<keyword evidence="1" id="KW-0812">Transmembrane</keyword>
<name>A0A4Y8KXC4_9BACT</name>
<dbReference type="EMBL" id="SOML01000010">
    <property type="protein sequence ID" value="TFD94707.1"/>
    <property type="molecule type" value="Genomic_DNA"/>
</dbReference>
<keyword evidence="1" id="KW-1133">Transmembrane helix</keyword>
<evidence type="ECO:0000256" key="1">
    <source>
        <dbReference type="SAM" id="Phobius"/>
    </source>
</evidence>
<feature type="transmembrane region" description="Helical" evidence="1">
    <location>
        <begin position="14"/>
        <end position="33"/>
    </location>
</feature>
<dbReference type="Proteomes" id="UP000297861">
    <property type="component" value="Unassembled WGS sequence"/>
</dbReference>
<keyword evidence="3" id="KW-1185">Reference proteome</keyword>
<protein>
    <submittedName>
        <fullName evidence="2">Uncharacterized protein</fullName>
    </submittedName>
</protein>
<sequence>MDIVDAGGVLPLDIHIFTILVSISPFILSVLFLNFSSKVLSWSALVWSILFLLLNIAHMIEAIAVEKPFNLSQVVLLSFIVVTNILLTLTLWKHAKTAKEQAV</sequence>
<gene>
    <name evidence="2" type="ORF">E2605_15200</name>
</gene>
<feature type="transmembrane region" description="Helical" evidence="1">
    <location>
        <begin position="71"/>
        <end position="92"/>
    </location>
</feature>
<dbReference type="AlphaFoldDB" id="A0A4Y8KXC4"/>
<feature type="transmembrane region" description="Helical" evidence="1">
    <location>
        <begin position="45"/>
        <end position="65"/>
    </location>
</feature>